<name>A0A0G0UKE2_9BACT</name>
<dbReference type="InterPro" id="IPR014721">
    <property type="entry name" value="Ribsml_uS5_D2-typ_fold_subgr"/>
</dbReference>
<keyword evidence="2" id="KW-0547">Nucleotide-binding</keyword>
<comment type="caution">
    <text evidence="5">The sequence shown here is derived from an EMBL/GenBank/DDBJ whole genome shotgun (WGS) entry which is preliminary data.</text>
</comment>
<dbReference type="InterPro" id="IPR000523">
    <property type="entry name" value="Mg_chelatse_chII-like_cat_dom"/>
</dbReference>
<evidence type="ECO:0000313" key="6">
    <source>
        <dbReference type="Proteomes" id="UP000033858"/>
    </source>
</evidence>
<dbReference type="GO" id="GO:0003677">
    <property type="term" value="F:DNA binding"/>
    <property type="evidence" value="ECO:0007669"/>
    <property type="project" value="InterPro"/>
</dbReference>
<organism evidence="5 6">
    <name type="scientific">Candidatus Woesebacteria bacterium GW2011_GWB1_41_10</name>
    <dbReference type="NCBI Taxonomy" id="1618577"/>
    <lineage>
        <taxon>Bacteria</taxon>
        <taxon>Candidatus Woeseibacteriota</taxon>
    </lineage>
</organism>
<dbReference type="InterPro" id="IPR001208">
    <property type="entry name" value="MCM_dom"/>
</dbReference>
<dbReference type="PRINTS" id="PR01657">
    <property type="entry name" value="MCMFAMILY"/>
</dbReference>
<dbReference type="SMART" id="SM00382">
    <property type="entry name" value="AAA"/>
    <property type="match status" value="1"/>
</dbReference>
<dbReference type="SUPFAM" id="SSF52540">
    <property type="entry name" value="P-loop containing nucleoside triphosphate hydrolases"/>
    <property type="match status" value="1"/>
</dbReference>
<dbReference type="Gene3D" id="3.40.50.300">
    <property type="entry name" value="P-loop containing nucleotide triphosphate hydrolases"/>
    <property type="match status" value="1"/>
</dbReference>
<dbReference type="Pfam" id="PF13335">
    <property type="entry name" value="Mg_chelatase_C"/>
    <property type="match status" value="1"/>
</dbReference>
<evidence type="ECO:0000256" key="1">
    <source>
        <dbReference type="ARBA" id="ARBA00006354"/>
    </source>
</evidence>
<dbReference type="InterPro" id="IPR003593">
    <property type="entry name" value="AAA+_ATPase"/>
</dbReference>
<dbReference type="InterPro" id="IPR004482">
    <property type="entry name" value="Mg_chelat-rel"/>
</dbReference>
<dbReference type="InterPro" id="IPR025158">
    <property type="entry name" value="Mg_chelat-rel_C"/>
</dbReference>
<dbReference type="AlphaFoldDB" id="A0A0G0UKE2"/>
<feature type="domain" description="AAA+ ATPase" evidence="4">
    <location>
        <begin position="215"/>
        <end position="398"/>
    </location>
</feature>
<dbReference type="InterPro" id="IPR045006">
    <property type="entry name" value="CHLI-like"/>
</dbReference>
<dbReference type="Pfam" id="PF01078">
    <property type="entry name" value="Mg_chelatase"/>
    <property type="match status" value="1"/>
</dbReference>
<dbReference type="PATRIC" id="fig|1618577.3.peg.38"/>
<dbReference type="InterPro" id="IPR020568">
    <property type="entry name" value="Ribosomal_Su5_D2-typ_SF"/>
</dbReference>
<dbReference type="NCBIfam" id="TIGR00368">
    <property type="entry name" value="YifB family Mg chelatase-like AAA ATPase"/>
    <property type="match status" value="1"/>
</dbReference>
<dbReference type="GO" id="GO:0005524">
    <property type="term" value="F:ATP binding"/>
    <property type="evidence" value="ECO:0007669"/>
    <property type="project" value="UniProtKB-KW"/>
</dbReference>
<evidence type="ECO:0000313" key="5">
    <source>
        <dbReference type="EMBL" id="KKR87986.1"/>
    </source>
</evidence>
<accession>A0A0G0UKE2</accession>
<dbReference type="PANTHER" id="PTHR32039">
    <property type="entry name" value="MAGNESIUM-CHELATASE SUBUNIT CHLI"/>
    <property type="match status" value="1"/>
</dbReference>
<dbReference type="EMBL" id="LCAE01000002">
    <property type="protein sequence ID" value="KKR87986.1"/>
    <property type="molecule type" value="Genomic_DNA"/>
</dbReference>
<dbReference type="Gene3D" id="3.30.230.10">
    <property type="match status" value="1"/>
</dbReference>
<dbReference type="PANTHER" id="PTHR32039:SF7">
    <property type="entry name" value="COMPETENCE PROTEIN COMM"/>
    <property type="match status" value="1"/>
</dbReference>
<sequence>MLTKILSAAHFGLEAIPIEVEVNVFQKGFPGFSIIGLPNKSIEEAKERVKTAILNTGIDFPNLKIVVNLAPADIPKEGSLYDLPIAVGILASMGVVRLPKEKSYFYGELSLDGGLRHTKGAFLLALAARSEKIKSVFVPADSANEAAVVEGVNIFPVKTLSELISHLNGVSQIKKQSPSTRRSGQPRDDLGVEFDFSEVIGQESAKRAMTIAAAGGHNIFMMGPPGAGKTMLARAAAGILPPLNEDEALEVTKIYSLTGNIPPGGGLIRTRPFRTAHHTTSRIGLIGGGSDPHPGEISLAHNGVLFLDEFPEFPRSTLETLRQPMEDGKVAITRIAGSVEFPANFMLIAAANPCPCGYLGDPKKECKCSPRMIMKYQARLSGPLMDRIDLHINVNPVDIDKLISTNSKFHSEAGYSILNSKSIRDMVINAREMQQKRFKGLKIYTNASMKNKHIKEFCDIEKEAYLLLKQAVNTYNLSARTYFRLIKVSQTIADLGGERSRTITSAYVAEALQYRVRTND</sequence>
<dbReference type="Pfam" id="PF13541">
    <property type="entry name" value="ChlI"/>
    <property type="match status" value="1"/>
</dbReference>
<gene>
    <name evidence="5" type="ORF">UU32_C0002G0011</name>
</gene>
<dbReference type="CDD" id="cd00009">
    <property type="entry name" value="AAA"/>
    <property type="match status" value="1"/>
</dbReference>
<evidence type="ECO:0000256" key="2">
    <source>
        <dbReference type="ARBA" id="ARBA00022741"/>
    </source>
</evidence>
<proteinExistence type="inferred from homology"/>
<dbReference type="InterPro" id="IPR027417">
    <property type="entry name" value="P-loop_NTPase"/>
</dbReference>
<protein>
    <submittedName>
        <fullName evidence="5">Mg chelatase-like protein</fullName>
    </submittedName>
</protein>
<reference evidence="5 6" key="1">
    <citation type="journal article" date="2015" name="Nature">
        <title>rRNA introns, odd ribosomes, and small enigmatic genomes across a large radiation of phyla.</title>
        <authorList>
            <person name="Brown C.T."/>
            <person name="Hug L.A."/>
            <person name="Thomas B.C."/>
            <person name="Sharon I."/>
            <person name="Castelle C.J."/>
            <person name="Singh A."/>
            <person name="Wilkins M.J."/>
            <person name="Williams K.H."/>
            <person name="Banfield J.F."/>
        </authorList>
    </citation>
    <scope>NUCLEOTIDE SEQUENCE [LARGE SCALE GENOMIC DNA]</scope>
</reference>
<evidence type="ECO:0000259" key="4">
    <source>
        <dbReference type="SMART" id="SM00382"/>
    </source>
</evidence>
<dbReference type="SUPFAM" id="SSF54211">
    <property type="entry name" value="Ribosomal protein S5 domain 2-like"/>
    <property type="match status" value="1"/>
</dbReference>
<dbReference type="Proteomes" id="UP000033858">
    <property type="component" value="Unassembled WGS sequence"/>
</dbReference>
<evidence type="ECO:0000256" key="3">
    <source>
        <dbReference type="ARBA" id="ARBA00022840"/>
    </source>
</evidence>
<keyword evidence="3" id="KW-0067">ATP-binding</keyword>
<comment type="similarity">
    <text evidence="1">Belongs to the Mg-chelatase subunits D/I family. ComM subfamily.</text>
</comment>